<reference evidence="1 2" key="1">
    <citation type="submission" date="2019-04" db="EMBL/GenBank/DDBJ databases">
        <title>High contiguity whole genome sequence and gene annotation resource for two Venturia nashicola isolates.</title>
        <authorList>
            <person name="Prokchorchik M."/>
            <person name="Won K."/>
            <person name="Lee Y."/>
            <person name="Choi E.D."/>
            <person name="Segonzac C."/>
            <person name="Sohn K.H."/>
        </authorList>
    </citation>
    <scope>NUCLEOTIDE SEQUENCE [LARGE SCALE GENOMIC DNA]</scope>
    <source>
        <strain evidence="1 2">PRI2</strain>
    </source>
</reference>
<gene>
    <name evidence="1" type="ORF">E6O75_ATG05728</name>
</gene>
<sequence length="196" mass="22731">MIPNITSTNLPIKHLSNSLQPTMAPVKLSNRRTRRYFDIPQTSQRGKSALTTKSLWVKTAATQPAKQTLLPHKDGPTTFLSLPRELRQKILYMSCSLEVQVLKIPSGSILEDNHNNANYICETYRCDLWRKSVGNMHPEVQADFEFVYKKWMREIDGLFEQCKDEEKMLDLSYKGRYELEYPHIGQPILGRVWSTN</sequence>
<proteinExistence type="predicted"/>
<evidence type="ECO:0000313" key="2">
    <source>
        <dbReference type="Proteomes" id="UP000298493"/>
    </source>
</evidence>
<accession>A0A4Z1NXY6</accession>
<name>A0A4Z1NXY6_9PEZI</name>
<dbReference type="EMBL" id="SNSC02000010">
    <property type="protein sequence ID" value="TID20963.1"/>
    <property type="molecule type" value="Genomic_DNA"/>
</dbReference>
<comment type="caution">
    <text evidence="1">The sequence shown here is derived from an EMBL/GenBank/DDBJ whole genome shotgun (WGS) entry which is preliminary data.</text>
</comment>
<evidence type="ECO:0000313" key="1">
    <source>
        <dbReference type="EMBL" id="TID20963.1"/>
    </source>
</evidence>
<dbReference type="Proteomes" id="UP000298493">
    <property type="component" value="Unassembled WGS sequence"/>
</dbReference>
<organism evidence="1 2">
    <name type="scientific">Venturia nashicola</name>
    <dbReference type="NCBI Taxonomy" id="86259"/>
    <lineage>
        <taxon>Eukaryota</taxon>
        <taxon>Fungi</taxon>
        <taxon>Dikarya</taxon>
        <taxon>Ascomycota</taxon>
        <taxon>Pezizomycotina</taxon>
        <taxon>Dothideomycetes</taxon>
        <taxon>Pleosporomycetidae</taxon>
        <taxon>Venturiales</taxon>
        <taxon>Venturiaceae</taxon>
        <taxon>Venturia</taxon>
    </lineage>
</organism>
<dbReference type="AlphaFoldDB" id="A0A4Z1NXY6"/>
<protein>
    <submittedName>
        <fullName evidence="1">2-oxoisovalerate dehydrogenase subunit alpha</fullName>
    </submittedName>
</protein>
<keyword evidence="2" id="KW-1185">Reference proteome</keyword>